<evidence type="ECO:0000259" key="1">
    <source>
        <dbReference type="Pfam" id="PF14104"/>
    </source>
</evidence>
<dbReference type="InterPro" id="IPR025457">
    <property type="entry name" value="DUF4277"/>
</dbReference>
<dbReference type="Pfam" id="PF14104">
    <property type="entry name" value="DUF4277"/>
    <property type="match status" value="1"/>
</dbReference>
<dbReference type="AlphaFoldDB" id="A0AAN5RFX6"/>
<reference evidence="2" key="2">
    <citation type="submission" date="2020-11" db="EMBL/GenBank/DDBJ databases">
        <authorList>
            <consortium name="NCBI Pathogen Detection Project"/>
        </authorList>
    </citation>
    <scope>NUCLEOTIDE SEQUENCE</scope>
    <source>
        <strain evidence="2">R404</strain>
    </source>
</reference>
<proteinExistence type="predicted"/>
<organism evidence="2 3">
    <name type="scientific">Klebsiella oxytoca</name>
    <dbReference type="NCBI Taxonomy" id="571"/>
    <lineage>
        <taxon>Bacteria</taxon>
        <taxon>Pseudomonadati</taxon>
        <taxon>Pseudomonadota</taxon>
        <taxon>Gammaproteobacteria</taxon>
        <taxon>Enterobacterales</taxon>
        <taxon>Enterobacteriaceae</taxon>
        <taxon>Klebsiella/Raoultella group</taxon>
        <taxon>Klebsiella</taxon>
    </lineage>
</organism>
<evidence type="ECO:0000313" key="3">
    <source>
        <dbReference type="Proteomes" id="UP000856143"/>
    </source>
</evidence>
<dbReference type="Proteomes" id="UP000856143">
    <property type="component" value="Unassembled WGS sequence"/>
</dbReference>
<sequence>MTAPDISVRNLDHPGPALCDELGIADMIDSILPRKSPAKFSHGQAFVAMLLNGLGFHSGTLHMFPLFFASKPVERLIDPGIKADDLNDDVLGWCLDAQFDADVSALYQVLSGKVVTLPGLQGTAVHLDITSFHVDGAGDCADEEQTSRLQLVQGYKP</sequence>
<comment type="caution">
    <text evidence="2">The sequence shown here is derived from an EMBL/GenBank/DDBJ whole genome shotgun (WGS) entry which is preliminary data.</text>
</comment>
<name>A0AAN5RFX6_KLEOX</name>
<accession>A0AAN5RFX6</accession>
<dbReference type="PANTHER" id="PTHR34614:SF2">
    <property type="entry name" value="TRANSPOSASE IS4-LIKE DOMAIN-CONTAINING PROTEIN"/>
    <property type="match status" value="1"/>
</dbReference>
<dbReference type="EMBL" id="DACSEO010000078">
    <property type="protein sequence ID" value="HAT1683914.1"/>
    <property type="molecule type" value="Genomic_DNA"/>
</dbReference>
<evidence type="ECO:0000313" key="2">
    <source>
        <dbReference type="EMBL" id="HAT1683914.1"/>
    </source>
</evidence>
<feature type="domain" description="DUF4277" evidence="1">
    <location>
        <begin position="7"/>
        <end position="110"/>
    </location>
</feature>
<dbReference type="PANTHER" id="PTHR34614">
    <property type="match status" value="1"/>
</dbReference>
<gene>
    <name evidence="2" type="ORF">I8Y21_004671</name>
</gene>
<protein>
    <submittedName>
        <fullName evidence="2">DUF4277 domain-containing protein</fullName>
    </submittedName>
</protein>
<reference evidence="2" key="1">
    <citation type="journal article" date="2018" name="Genome Biol.">
        <title>SKESA: strategic k-mer extension for scrupulous assemblies.</title>
        <authorList>
            <person name="Souvorov A."/>
            <person name="Agarwala R."/>
            <person name="Lipman D.J."/>
        </authorList>
    </citation>
    <scope>NUCLEOTIDE SEQUENCE</scope>
    <source>
        <strain evidence="2">R404</strain>
    </source>
</reference>